<feature type="domain" description="Trichome birefringence-like C-terminal" evidence="8">
    <location>
        <begin position="122"/>
        <end position="407"/>
    </location>
</feature>
<keyword evidence="5 7" id="KW-1133">Transmembrane helix</keyword>
<evidence type="ECO:0000259" key="8">
    <source>
        <dbReference type="Pfam" id="PF13839"/>
    </source>
</evidence>
<keyword evidence="6 7" id="KW-0472">Membrane</keyword>
<dbReference type="RefSeq" id="XP_071912943.1">
    <property type="nucleotide sequence ID" value="XM_072056842.1"/>
</dbReference>
<dbReference type="InterPro" id="IPR025846">
    <property type="entry name" value="TBL_N"/>
</dbReference>
<feature type="transmembrane region" description="Helical" evidence="7">
    <location>
        <begin position="12"/>
        <end position="36"/>
    </location>
</feature>
<evidence type="ECO:0000313" key="11">
    <source>
        <dbReference type="RefSeq" id="XP_071912943.1"/>
    </source>
</evidence>
<dbReference type="GeneID" id="113698833"/>
<proteinExistence type="inferred from homology"/>
<reference evidence="11" key="1">
    <citation type="submission" date="2025-08" db="UniProtKB">
        <authorList>
            <consortium name="RefSeq"/>
        </authorList>
    </citation>
    <scope>IDENTIFICATION</scope>
    <source>
        <tissue evidence="11">Leaves</tissue>
    </source>
</reference>
<evidence type="ECO:0000256" key="6">
    <source>
        <dbReference type="ARBA" id="ARBA00023136"/>
    </source>
</evidence>
<evidence type="ECO:0000256" key="1">
    <source>
        <dbReference type="ARBA" id="ARBA00004167"/>
    </source>
</evidence>
<gene>
    <name evidence="11" type="primary">LOC113698833</name>
</gene>
<dbReference type="InterPro" id="IPR026057">
    <property type="entry name" value="TBL_C"/>
</dbReference>
<dbReference type="Pfam" id="PF14416">
    <property type="entry name" value="PMR5N"/>
    <property type="match status" value="1"/>
</dbReference>
<comment type="similarity">
    <text evidence="2">Belongs to the PC-esterase family. TBL subfamily.</text>
</comment>
<evidence type="ECO:0000256" key="2">
    <source>
        <dbReference type="ARBA" id="ARBA00007727"/>
    </source>
</evidence>
<keyword evidence="4" id="KW-0735">Signal-anchor</keyword>
<keyword evidence="10" id="KW-1185">Reference proteome</keyword>
<sequence>MLLFRQQEKIFILLNRPLLLLICSVCFTILLIFYALHAPDSINFTAKNAGYVPSNSSSSLHPPAKEDAKCNLFKGRWIWDEKGPLYTNFSCKTIPDKKNCFLHERMDKDFLHWRWKPDECELPVFDPRSFLSIARGKTMAFIGDSVSRNQMESLLCLLSTEETPKDVYKDAKDRFRTWHFPHYNFTMMSLWSRFLVTSSQTIVNGSVTGGFDVHLDKVDDNWAPKLPVVDYAIFSDAQWFLRQNYLYEGGNLIGCIYCQEPNVTDLGPGFAIQRAFRTAFNYINDCKNCFGILTLLRTISPSQFENGTWKTGGSCVRTSPLAPEEIQDAGGTDMEYRNIQMAEIESARKRGEKIGNRFDVLDVTGAMLMRPDGHPGLHWRNKKKGYSDCVHWCMPGPIDVWNEFLLEVLRRQSHFPLRSR</sequence>
<evidence type="ECO:0000259" key="9">
    <source>
        <dbReference type="Pfam" id="PF14416"/>
    </source>
</evidence>
<protein>
    <submittedName>
        <fullName evidence="11">Xyloglucan O-acetyltransferase 3-like</fullName>
    </submittedName>
</protein>
<dbReference type="InterPro" id="IPR029962">
    <property type="entry name" value="TBL"/>
</dbReference>
<evidence type="ECO:0000313" key="10">
    <source>
        <dbReference type="Proteomes" id="UP001652660"/>
    </source>
</evidence>
<accession>A0ABM4V085</accession>
<evidence type="ECO:0000256" key="7">
    <source>
        <dbReference type="SAM" id="Phobius"/>
    </source>
</evidence>
<feature type="domain" description="Trichome birefringence-like N-terminal" evidence="9">
    <location>
        <begin position="69"/>
        <end position="121"/>
    </location>
</feature>
<evidence type="ECO:0000256" key="3">
    <source>
        <dbReference type="ARBA" id="ARBA00022692"/>
    </source>
</evidence>
<evidence type="ECO:0000256" key="4">
    <source>
        <dbReference type="ARBA" id="ARBA00022968"/>
    </source>
</evidence>
<dbReference type="PANTHER" id="PTHR32285">
    <property type="entry name" value="PROTEIN TRICHOME BIREFRINGENCE-LIKE 9-RELATED"/>
    <property type="match status" value="1"/>
</dbReference>
<comment type="subcellular location">
    <subcellularLocation>
        <location evidence="1">Membrane</location>
        <topology evidence="1">Single-pass membrane protein</topology>
    </subcellularLocation>
</comment>
<dbReference type="Proteomes" id="UP001652660">
    <property type="component" value="Chromosome 7c"/>
</dbReference>
<keyword evidence="3 7" id="KW-0812">Transmembrane</keyword>
<organism evidence="10 11">
    <name type="scientific">Coffea arabica</name>
    <name type="common">Arabian coffee</name>
    <dbReference type="NCBI Taxonomy" id="13443"/>
    <lineage>
        <taxon>Eukaryota</taxon>
        <taxon>Viridiplantae</taxon>
        <taxon>Streptophyta</taxon>
        <taxon>Embryophyta</taxon>
        <taxon>Tracheophyta</taxon>
        <taxon>Spermatophyta</taxon>
        <taxon>Magnoliopsida</taxon>
        <taxon>eudicotyledons</taxon>
        <taxon>Gunneridae</taxon>
        <taxon>Pentapetalae</taxon>
        <taxon>asterids</taxon>
        <taxon>lamiids</taxon>
        <taxon>Gentianales</taxon>
        <taxon>Rubiaceae</taxon>
        <taxon>Ixoroideae</taxon>
        <taxon>Gardenieae complex</taxon>
        <taxon>Bertiereae - Coffeeae clade</taxon>
        <taxon>Coffeeae</taxon>
        <taxon>Coffea</taxon>
    </lineage>
</organism>
<dbReference type="PANTHER" id="PTHR32285:SF28">
    <property type="entry name" value="XYLOGLUCAN O-ACETYLTRANSFERASE 2"/>
    <property type="match status" value="1"/>
</dbReference>
<dbReference type="Pfam" id="PF13839">
    <property type="entry name" value="PC-Esterase"/>
    <property type="match status" value="1"/>
</dbReference>
<name>A0ABM4V085_COFAR</name>
<evidence type="ECO:0000256" key="5">
    <source>
        <dbReference type="ARBA" id="ARBA00022989"/>
    </source>
</evidence>